<evidence type="ECO:0000313" key="4">
    <source>
        <dbReference type="EMBL" id="GAA5178889.1"/>
    </source>
</evidence>
<accession>A0ABP9RJF5</accession>
<dbReference type="PROSITE" id="PS51347">
    <property type="entry name" value="PHOSPHOTRIESTERASE_2"/>
    <property type="match status" value="1"/>
</dbReference>
<organism evidence="4 5">
    <name type="scientific">Rugosimonospora acidiphila</name>
    <dbReference type="NCBI Taxonomy" id="556531"/>
    <lineage>
        <taxon>Bacteria</taxon>
        <taxon>Bacillati</taxon>
        <taxon>Actinomycetota</taxon>
        <taxon>Actinomycetes</taxon>
        <taxon>Micromonosporales</taxon>
        <taxon>Micromonosporaceae</taxon>
        <taxon>Rugosimonospora</taxon>
    </lineage>
</organism>
<evidence type="ECO:0000256" key="1">
    <source>
        <dbReference type="ARBA" id="ARBA00022723"/>
    </source>
</evidence>
<comment type="caution">
    <text evidence="4">The sequence shown here is derived from an EMBL/GenBank/DDBJ whole genome shotgun (WGS) entry which is preliminary data.</text>
</comment>
<dbReference type="InterPro" id="IPR017947">
    <property type="entry name" value="AryldialkylPase_Zn-BS"/>
</dbReference>
<feature type="modified residue" description="N6-carboxylysine" evidence="3">
    <location>
        <position position="160"/>
    </location>
</feature>
<comment type="similarity">
    <text evidence="3">Belongs to the metallo-dependent hydrolases superfamily. Phosphotriesterase family.</text>
</comment>
<dbReference type="SUPFAM" id="SSF51556">
    <property type="entry name" value="Metallo-dependent hydrolases"/>
    <property type="match status" value="1"/>
</dbReference>
<dbReference type="InterPro" id="IPR001559">
    <property type="entry name" value="Phosphotriesterase"/>
</dbReference>
<keyword evidence="5" id="KW-1185">Reference proteome</keyword>
<proteinExistence type="inferred from homology"/>
<protein>
    <submittedName>
        <fullName evidence="4">Phosphotriesterase</fullName>
    </submittedName>
</protein>
<evidence type="ECO:0000256" key="3">
    <source>
        <dbReference type="PROSITE-ProRule" id="PRU00679"/>
    </source>
</evidence>
<name>A0ABP9RJF5_9ACTN</name>
<dbReference type="Gene3D" id="3.20.20.140">
    <property type="entry name" value="Metal-dependent hydrolases"/>
    <property type="match status" value="1"/>
</dbReference>
<dbReference type="PROSITE" id="PS01322">
    <property type="entry name" value="PHOSPHOTRIESTERASE_1"/>
    <property type="match status" value="1"/>
</dbReference>
<keyword evidence="1" id="KW-0479">Metal-binding</keyword>
<dbReference type="Pfam" id="PF02126">
    <property type="entry name" value="PTE"/>
    <property type="match status" value="1"/>
</dbReference>
<dbReference type="Proteomes" id="UP001501570">
    <property type="component" value="Unassembled WGS sequence"/>
</dbReference>
<keyword evidence="2" id="KW-0378">Hydrolase</keyword>
<sequence length="337" mass="36193">MTVQYAPTSPGSDTSHAVVETVAGTIPVSALGTTLMHEHLFVTSEEIRLNNPGGWDEEKEVAAAIERARAMTDRGVNTMVDLTVYGLGRNIARIARVNAAVPELNIVAATGLYTYDGLPFPFIYQGPGSLMGGDEPMVQMFTSDIRDGIAGTGIKAAVLKCALENELTPGVERVLRAVAETHKRTGTPITVHTNPTAKTGLVAQRILAEEGVDPGRVVIGHSGDTTDLDYLDALIAGGTYLGMDRFGLDFLLPSDQRVATVAALAERGYADRMVLSHDASCHIDWLPPGAKEQLAPNWHHTYLHDEVIPALLKAGVTQEQLDTMLISNPRRYFTPAG</sequence>
<evidence type="ECO:0000256" key="2">
    <source>
        <dbReference type="ARBA" id="ARBA00022801"/>
    </source>
</evidence>
<dbReference type="InterPro" id="IPR032466">
    <property type="entry name" value="Metal_Hydrolase"/>
</dbReference>
<dbReference type="RefSeq" id="WP_345626025.1">
    <property type="nucleotide sequence ID" value="NZ_BAABJQ010000002.1"/>
</dbReference>
<dbReference type="EMBL" id="BAABJQ010000002">
    <property type="protein sequence ID" value="GAA5178889.1"/>
    <property type="molecule type" value="Genomic_DNA"/>
</dbReference>
<dbReference type="PANTHER" id="PTHR10819:SF3">
    <property type="entry name" value="PHOSPHOTRIESTERASE-RELATED PROTEIN"/>
    <property type="match status" value="1"/>
</dbReference>
<evidence type="ECO:0000313" key="5">
    <source>
        <dbReference type="Proteomes" id="UP001501570"/>
    </source>
</evidence>
<dbReference type="PANTHER" id="PTHR10819">
    <property type="entry name" value="PHOSPHOTRIESTERASE-RELATED"/>
    <property type="match status" value="1"/>
</dbReference>
<reference evidence="5" key="1">
    <citation type="journal article" date="2019" name="Int. J. Syst. Evol. Microbiol.">
        <title>The Global Catalogue of Microorganisms (GCM) 10K type strain sequencing project: providing services to taxonomists for standard genome sequencing and annotation.</title>
        <authorList>
            <consortium name="The Broad Institute Genomics Platform"/>
            <consortium name="The Broad Institute Genome Sequencing Center for Infectious Disease"/>
            <person name="Wu L."/>
            <person name="Ma J."/>
        </authorList>
    </citation>
    <scope>NUCLEOTIDE SEQUENCE [LARGE SCALE GENOMIC DNA]</scope>
    <source>
        <strain evidence="5">JCM 18304</strain>
    </source>
</reference>
<gene>
    <name evidence="4" type="ORF">GCM10023322_07110</name>
</gene>